<dbReference type="Pfam" id="PF03527">
    <property type="entry name" value="RHS"/>
    <property type="match status" value="1"/>
</dbReference>
<reference evidence="3 4" key="1">
    <citation type="journal article" date="2016" name="Antonie Van Leeuwenhoek">
        <title>Denitratimonas tolerans gen. nov., sp. nov., a denitrifying bacterium isolated from a bioreactor for tannery wastewater treatment.</title>
        <authorList>
            <person name="Han S.I."/>
            <person name="Kim J.O."/>
            <person name="Lee Y.R."/>
            <person name="Ekpeghere K.I."/>
            <person name="Koh S.C."/>
            <person name="Whang K.S."/>
        </authorList>
    </citation>
    <scope>NUCLEOTIDE SEQUENCE [LARGE SCALE GENOMIC DNA]</scope>
    <source>
        <strain evidence="3 4">KACC 17565</strain>
    </source>
</reference>
<evidence type="ECO:0000313" key="4">
    <source>
        <dbReference type="Proteomes" id="UP001364472"/>
    </source>
</evidence>
<evidence type="ECO:0000259" key="2">
    <source>
        <dbReference type="Pfam" id="PF03527"/>
    </source>
</evidence>
<dbReference type="InterPro" id="IPR001826">
    <property type="entry name" value="RHS"/>
</dbReference>
<dbReference type="Gene3D" id="2.180.10.10">
    <property type="entry name" value="RHS repeat-associated core"/>
    <property type="match status" value="1"/>
</dbReference>
<dbReference type="InterPro" id="IPR022385">
    <property type="entry name" value="Rhs_assc_core"/>
</dbReference>
<dbReference type="NCBIfam" id="TIGR03696">
    <property type="entry name" value="Rhs_assc_core"/>
    <property type="match status" value="1"/>
</dbReference>
<feature type="region of interest" description="Disordered" evidence="1">
    <location>
        <begin position="53"/>
        <end position="72"/>
    </location>
</feature>
<comment type="caution">
    <text evidence="3">The sequence shown here is derived from an EMBL/GenBank/DDBJ whole genome shotgun (WGS) entry which is preliminary data.</text>
</comment>
<organism evidence="3 4">
    <name type="scientific">Denitratimonas tolerans</name>
    <dbReference type="NCBI Taxonomy" id="1338420"/>
    <lineage>
        <taxon>Bacteria</taxon>
        <taxon>Pseudomonadati</taxon>
        <taxon>Pseudomonadota</taxon>
        <taxon>Gammaproteobacteria</taxon>
        <taxon>Lysobacterales</taxon>
        <taxon>Lysobacteraceae</taxon>
        <taxon>Denitratimonas</taxon>
    </lineage>
</organism>
<proteinExistence type="predicted"/>
<accession>A0AAW9R638</accession>
<dbReference type="InterPro" id="IPR050708">
    <property type="entry name" value="T6SS_VgrG/RHS"/>
</dbReference>
<dbReference type="EMBL" id="JBBDHC010000008">
    <property type="protein sequence ID" value="MEJ1249528.1"/>
    <property type="molecule type" value="Genomic_DNA"/>
</dbReference>
<dbReference type="PRINTS" id="PR00394">
    <property type="entry name" value="RHSPROTEIN"/>
</dbReference>
<dbReference type="PANTHER" id="PTHR32305:SF15">
    <property type="entry name" value="PROTEIN RHSA-RELATED"/>
    <property type="match status" value="1"/>
</dbReference>
<feature type="domain" description="RHS protein conserved region" evidence="2">
    <location>
        <begin position="203"/>
        <end position="232"/>
    </location>
</feature>
<dbReference type="Proteomes" id="UP001364472">
    <property type="component" value="Unassembled WGS sequence"/>
</dbReference>
<evidence type="ECO:0000256" key="1">
    <source>
        <dbReference type="SAM" id="MobiDB-lite"/>
    </source>
</evidence>
<dbReference type="AlphaFoldDB" id="A0AAW9R638"/>
<sequence length="447" mass="48258">MFAYDASGNREGHTHSGIASSYTIAPTSNRLSAISGGLNRSYAYKPTGQVQSLTGPLSLNVEPEPELGEGEYGMGGSYIEPAFARRFYETPAAEPHGTQSLFADGFENITPSASTWQFTYDPFNRLSAITGPGLNAGYTIAATGLRVEKTVNGATARFVYGMNGQLLYERNLATNQRTQHLYLNGRPIAFVRNNGSGNSNTLYHLHADHLGRPERITDSTNAIVWRARLAAFNHSVTLDQIGGYPLGFPGQYRDTETGFAYNIHRDYDPATGRYLQSDPIGLNGGINTYAYVGGNPVMFVDPLGLRTKCECMGNGRAKIDINLKFKGSGATSATIAAMRSSIEDRWSAPGFEVTTSIGGWRASSINVPSGRGRSFVRGNGGTWYGGEHPWVAAHEAGHLMKLDDRYAETTPGVTTPQPGWEGTIMAEHMGVVTPADRQGILDAFGCD</sequence>
<name>A0AAW9R638_9GAMM</name>
<protein>
    <submittedName>
        <fullName evidence="3">RHS repeat-associated core domain-containing protein</fullName>
    </submittedName>
</protein>
<dbReference type="PANTHER" id="PTHR32305">
    <property type="match status" value="1"/>
</dbReference>
<evidence type="ECO:0000313" key="3">
    <source>
        <dbReference type="EMBL" id="MEJ1249528.1"/>
    </source>
</evidence>
<dbReference type="RefSeq" id="WP_337335242.1">
    <property type="nucleotide sequence ID" value="NZ_JBBDHC010000008.1"/>
</dbReference>
<keyword evidence="4" id="KW-1185">Reference proteome</keyword>
<gene>
    <name evidence="3" type="ORF">WB794_07570</name>
</gene>